<dbReference type="GO" id="GO:0004497">
    <property type="term" value="F:monooxygenase activity"/>
    <property type="evidence" value="ECO:0007669"/>
    <property type="project" value="UniProtKB-KW"/>
</dbReference>
<dbReference type="Proteomes" id="UP000053558">
    <property type="component" value="Unassembled WGS sequence"/>
</dbReference>
<feature type="region of interest" description="Disordered" evidence="5">
    <location>
        <begin position="489"/>
        <end position="510"/>
    </location>
</feature>
<dbReference type="InterPro" id="IPR050816">
    <property type="entry name" value="Flavin-dep_Halogenase_NPB"/>
</dbReference>
<gene>
    <name evidence="6" type="ORF">CONPUDRAFT_90847</name>
</gene>
<evidence type="ECO:0000256" key="3">
    <source>
        <dbReference type="ARBA" id="ARBA00023033"/>
    </source>
</evidence>
<evidence type="ECO:0000256" key="1">
    <source>
        <dbReference type="ARBA" id="ARBA00005706"/>
    </source>
</evidence>
<dbReference type="Pfam" id="PF04820">
    <property type="entry name" value="Trp_halogenase"/>
    <property type="match status" value="2"/>
</dbReference>
<dbReference type="AlphaFoldDB" id="A0A5M3MNT6"/>
<evidence type="ECO:0000256" key="5">
    <source>
        <dbReference type="SAM" id="MobiDB-lite"/>
    </source>
</evidence>
<keyword evidence="7" id="KW-1185">Reference proteome</keyword>
<dbReference type="GeneID" id="19211414"/>
<dbReference type="PANTHER" id="PTHR43747:SF5">
    <property type="entry name" value="FAD-BINDING DOMAIN-CONTAINING PROTEIN"/>
    <property type="match status" value="1"/>
</dbReference>
<accession>A0A5M3MNT6</accession>
<reference evidence="7" key="1">
    <citation type="journal article" date="2012" name="Science">
        <title>The Paleozoic origin of enzymatic lignin decomposition reconstructed from 31 fungal genomes.</title>
        <authorList>
            <person name="Floudas D."/>
            <person name="Binder M."/>
            <person name="Riley R."/>
            <person name="Barry K."/>
            <person name="Blanchette R.A."/>
            <person name="Henrissat B."/>
            <person name="Martinez A.T."/>
            <person name="Otillar R."/>
            <person name="Spatafora J.W."/>
            <person name="Yadav J.S."/>
            <person name="Aerts A."/>
            <person name="Benoit I."/>
            <person name="Boyd A."/>
            <person name="Carlson A."/>
            <person name="Copeland A."/>
            <person name="Coutinho P.M."/>
            <person name="de Vries R.P."/>
            <person name="Ferreira P."/>
            <person name="Findley K."/>
            <person name="Foster B."/>
            <person name="Gaskell J."/>
            <person name="Glotzer D."/>
            <person name="Gorecki P."/>
            <person name="Heitman J."/>
            <person name="Hesse C."/>
            <person name="Hori C."/>
            <person name="Igarashi K."/>
            <person name="Jurgens J.A."/>
            <person name="Kallen N."/>
            <person name="Kersten P."/>
            <person name="Kohler A."/>
            <person name="Kuees U."/>
            <person name="Kumar T.K.A."/>
            <person name="Kuo A."/>
            <person name="LaButti K."/>
            <person name="Larrondo L.F."/>
            <person name="Lindquist E."/>
            <person name="Ling A."/>
            <person name="Lombard V."/>
            <person name="Lucas S."/>
            <person name="Lundell T."/>
            <person name="Martin R."/>
            <person name="McLaughlin D.J."/>
            <person name="Morgenstern I."/>
            <person name="Morin E."/>
            <person name="Murat C."/>
            <person name="Nagy L.G."/>
            <person name="Nolan M."/>
            <person name="Ohm R.A."/>
            <person name="Patyshakuliyeva A."/>
            <person name="Rokas A."/>
            <person name="Ruiz-Duenas F.J."/>
            <person name="Sabat G."/>
            <person name="Salamov A."/>
            <person name="Samejima M."/>
            <person name="Schmutz J."/>
            <person name="Slot J.C."/>
            <person name="St John F."/>
            <person name="Stenlid J."/>
            <person name="Sun H."/>
            <person name="Sun S."/>
            <person name="Syed K."/>
            <person name="Tsang A."/>
            <person name="Wiebenga A."/>
            <person name="Young D."/>
            <person name="Pisabarro A."/>
            <person name="Eastwood D.C."/>
            <person name="Martin F."/>
            <person name="Cullen D."/>
            <person name="Grigoriev I.V."/>
            <person name="Hibbett D.S."/>
        </authorList>
    </citation>
    <scope>NUCLEOTIDE SEQUENCE [LARGE SCALE GENOMIC DNA]</scope>
    <source>
        <strain evidence="7">RWD-64-598 SS2</strain>
    </source>
</reference>
<dbReference type="PRINTS" id="PR00420">
    <property type="entry name" value="RNGMNOXGNASE"/>
</dbReference>
<name>A0A5M3MNT6_CONPW</name>
<dbReference type="GO" id="GO:0044550">
    <property type="term" value="P:secondary metabolite biosynthetic process"/>
    <property type="evidence" value="ECO:0007669"/>
    <property type="project" value="UniProtKB-ARBA"/>
</dbReference>
<evidence type="ECO:0000313" key="7">
    <source>
        <dbReference type="Proteomes" id="UP000053558"/>
    </source>
</evidence>
<protein>
    <submittedName>
        <fullName evidence="6">FAD/NAD(P)-binding domain-containing protein</fullName>
    </submittedName>
</protein>
<evidence type="ECO:0000256" key="4">
    <source>
        <dbReference type="ARBA" id="ARBA00049364"/>
    </source>
</evidence>
<dbReference type="KEGG" id="cput:CONPUDRAFT_90847"/>
<dbReference type="EMBL" id="JH711579">
    <property type="protein sequence ID" value="EIW80822.1"/>
    <property type="molecule type" value="Genomic_DNA"/>
</dbReference>
<dbReference type="RefSeq" id="XP_007769670.1">
    <property type="nucleotide sequence ID" value="XM_007771480.1"/>
</dbReference>
<keyword evidence="2" id="KW-0560">Oxidoreductase</keyword>
<proteinExistence type="inferred from homology"/>
<dbReference type="InterPro" id="IPR006905">
    <property type="entry name" value="Flavin_halogenase"/>
</dbReference>
<dbReference type="InterPro" id="IPR036188">
    <property type="entry name" value="FAD/NAD-bd_sf"/>
</dbReference>
<comment type="caution">
    <text evidence="6">The sequence shown here is derived from an EMBL/GenBank/DDBJ whole genome shotgun (WGS) entry which is preliminary data.</text>
</comment>
<dbReference type="GO" id="GO:0140907">
    <property type="term" value="F:flavin-dependent halogenase activity"/>
    <property type="evidence" value="ECO:0007669"/>
    <property type="project" value="UniProtKB-ARBA"/>
</dbReference>
<keyword evidence="3" id="KW-0503">Monooxygenase</keyword>
<sequence>MSSLPPQHVQVLIIGGGPAGSYAASALAREGLEVAVLESAQFPRYHIGESLIPSVRHYSKFIGAQEKLMQHGFAPKPGAAIKFAQFKTEGYTDFTAASPDNSSWNVVRSEFDHILLEHASSCGASVHQLTRVDELQFSPTEPDRPIAASWTSSLPAGESQTKTQGTTSFDYIIDASGRRGILSTTYRKDRRMAESLKNIAIWGYWTGTRHYGEGTSRAGAPWFEGLDDRSGWAWHIPVNDGTVSVGVVLAQSAYTAMSRSLRDDGSASSLEDKYRSILKLAPGLMKMLESGTLVPKKGAGEQKETRVRMASDFSYSAEGYAGPGYRIIGDAAAFIDPFFSSGCHLAFTSALSAAASICASVRGDCTEAEAVAWHSKRVATSYTRFQVVVLSAYKEIRGENIDASGDVDVESFQRGLAIIRPLIHGASDVGTRLTAAEVDHALNFCSKAFGLTTPEQREAVAEHSGLPASVLDVNAPAVNTDEAMRLVQSRSEEQGSEEHQATNGHVLPGEKETRQVVEHANARRVIHQEWSLHNLEVEGVDGRAIRLERGNLGLQVLSAEA</sequence>
<feature type="region of interest" description="Disordered" evidence="5">
    <location>
        <begin position="138"/>
        <end position="163"/>
    </location>
</feature>
<comment type="catalytic activity">
    <reaction evidence="4">
        <text>melleolide F + FADH2 + chloride + O2 = 6'-chloromelleolide F + FAD + 2 H2O + H(+)</text>
        <dbReference type="Rhea" id="RHEA:67160"/>
        <dbReference type="ChEBI" id="CHEBI:15377"/>
        <dbReference type="ChEBI" id="CHEBI:15378"/>
        <dbReference type="ChEBI" id="CHEBI:15379"/>
        <dbReference type="ChEBI" id="CHEBI:17996"/>
        <dbReference type="ChEBI" id="CHEBI:57692"/>
        <dbReference type="ChEBI" id="CHEBI:58307"/>
        <dbReference type="ChEBI" id="CHEBI:167712"/>
        <dbReference type="ChEBI" id="CHEBI:167713"/>
    </reaction>
    <physiologicalReaction direction="left-to-right" evidence="4">
        <dbReference type="Rhea" id="RHEA:67161"/>
    </physiologicalReaction>
</comment>
<dbReference type="PANTHER" id="PTHR43747">
    <property type="entry name" value="FAD-BINDING PROTEIN"/>
    <property type="match status" value="1"/>
</dbReference>
<feature type="compositionally biased region" description="Basic and acidic residues" evidence="5">
    <location>
        <begin position="490"/>
        <end position="500"/>
    </location>
</feature>
<comment type="similarity">
    <text evidence="1">Belongs to the flavin-dependent halogenase family.</text>
</comment>
<feature type="compositionally biased region" description="Polar residues" evidence="5">
    <location>
        <begin position="149"/>
        <end position="163"/>
    </location>
</feature>
<dbReference type="Gene3D" id="3.50.50.60">
    <property type="entry name" value="FAD/NAD(P)-binding domain"/>
    <property type="match status" value="1"/>
</dbReference>
<evidence type="ECO:0000313" key="6">
    <source>
        <dbReference type="EMBL" id="EIW80822.1"/>
    </source>
</evidence>
<organism evidence="6 7">
    <name type="scientific">Coniophora puteana (strain RWD-64-598)</name>
    <name type="common">Brown rot fungus</name>
    <dbReference type="NCBI Taxonomy" id="741705"/>
    <lineage>
        <taxon>Eukaryota</taxon>
        <taxon>Fungi</taxon>
        <taxon>Dikarya</taxon>
        <taxon>Basidiomycota</taxon>
        <taxon>Agaricomycotina</taxon>
        <taxon>Agaricomycetes</taxon>
        <taxon>Agaricomycetidae</taxon>
        <taxon>Boletales</taxon>
        <taxon>Coniophorineae</taxon>
        <taxon>Coniophoraceae</taxon>
        <taxon>Coniophora</taxon>
    </lineage>
</organism>
<dbReference type="OMA" id="FPRYQIG"/>
<evidence type="ECO:0000256" key="2">
    <source>
        <dbReference type="ARBA" id="ARBA00023002"/>
    </source>
</evidence>
<dbReference type="SUPFAM" id="SSF51905">
    <property type="entry name" value="FAD/NAD(P)-binding domain"/>
    <property type="match status" value="1"/>
</dbReference>
<dbReference type="OrthoDB" id="3340390at2759"/>